<dbReference type="InterPro" id="IPR007138">
    <property type="entry name" value="ABM_dom"/>
</dbReference>
<dbReference type="PROSITE" id="PS51725">
    <property type="entry name" value="ABM"/>
    <property type="match status" value="1"/>
</dbReference>
<evidence type="ECO:0000313" key="2">
    <source>
        <dbReference type="EMBL" id="OXY80528.1"/>
    </source>
</evidence>
<dbReference type="InterPro" id="IPR011008">
    <property type="entry name" value="Dimeric_a/b-barrel"/>
</dbReference>
<gene>
    <name evidence="2" type="ORF">B6S08_16590</name>
</gene>
<dbReference type="Pfam" id="PF03992">
    <property type="entry name" value="ABM"/>
    <property type="match status" value="1"/>
</dbReference>
<feature type="domain" description="ABM" evidence="1">
    <location>
        <begin position="4"/>
        <end position="92"/>
    </location>
</feature>
<dbReference type="Proteomes" id="UP000242757">
    <property type="component" value="Unassembled WGS sequence"/>
</dbReference>
<dbReference type="Gene3D" id="3.30.70.100">
    <property type="match status" value="1"/>
</dbReference>
<comment type="caution">
    <text evidence="2">The sequence shown here is derived from an EMBL/GenBank/DDBJ whole genome shotgun (WGS) entry which is preliminary data.</text>
</comment>
<proteinExistence type="predicted"/>
<dbReference type="OrthoDB" id="4463721at2"/>
<evidence type="ECO:0000259" key="1">
    <source>
        <dbReference type="PROSITE" id="PS51725"/>
    </source>
</evidence>
<accession>A0A233RAX8</accession>
<protein>
    <recommendedName>
        <fullName evidence="1">ABM domain-containing protein</fullName>
    </recommendedName>
</protein>
<keyword evidence="3" id="KW-1185">Reference proteome</keyword>
<name>A0A233RAX8_9GAMM</name>
<dbReference type="SUPFAM" id="SSF54909">
    <property type="entry name" value="Dimeric alpha+beta barrel"/>
    <property type="match status" value="1"/>
</dbReference>
<organism evidence="2 3">
    <name type="scientific">Oceanimonas doudoroffii</name>
    <dbReference type="NCBI Taxonomy" id="84158"/>
    <lineage>
        <taxon>Bacteria</taxon>
        <taxon>Pseudomonadati</taxon>
        <taxon>Pseudomonadota</taxon>
        <taxon>Gammaproteobacteria</taxon>
        <taxon>Aeromonadales</taxon>
        <taxon>Aeromonadaceae</taxon>
        <taxon>Oceanimonas</taxon>
    </lineage>
</organism>
<dbReference type="AlphaFoldDB" id="A0A233RAX8"/>
<sequence>MPMIKVIIERRVAEGLESVYQDTIRNLMLQITERPGFLKGDAYRDVHHPNHFYVISNWQSIESWEHWQNSSQRQRLLTELAPLLEQDEKCTVLALKVSYEAKPSKFARPTQTYTY</sequence>
<dbReference type="EMBL" id="NBIM01000009">
    <property type="protein sequence ID" value="OXY80528.1"/>
    <property type="molecule type" value="Genomic_DNA"/>
</dbReference>
<evidence type="ECO:0000313" key="3">
    <source>
        <dbReference type="Proteomes" id="UP000242757"/>
    </source>
</evidence>
<reference evidence="2 3" key="1">
    <citation type="submission" date="2017-08" db="EMBL/GenBank/DDBJ databases">
        <title>A Genome Sequence of Oceanimonas doudoroffii ATCC 27123T.</title>
        <authorList>
            <person name="Brennan M.A."/>
            <person name="Maclea K.S."/>
            <person name="Mcclelland W.D."/>
            <person name="Trachtenberg A.M."/>
        </authorList>
    </citation>
    <scope>NUCLEOTIDE SEQUENCE [LARGE SCALE GENOMIC DNA]</scope>
    <source>
        <strain evidence="2 3">ATCC 27123</strain>
    </source>
</reference>